<dbReference type="Proteomes" id="UP000797356">
    <property type="component" value="Chromosome 3"/>
</dbReference>
<keyword evidence="3" id="KW-1185">Reference proteome</keyword>
<dbReference type="OrthoDB" id="1691164at2759"/>
<evidence type="ECO:0000313" key="3">
    <source>
        <dbReference type="Proteomes" id="UP000797356"/>
    </source>
</evidence>
<gene>
    <name evidence="2" type="ORF">COCNU_03G007150</name>
</gene>
<reference evidence="2" key="2">
    <citation type="submission" date="2019-07" db="EMBL/GenBank/DDBJ databases">
        <authorList>
            <person name="Yang Y."/>
            <person name="Bocs S."/>
            <person name="Baudouin L."/>
        </authorList>
    </citation>
    <scope>NUCLEOTIDE SEQUENCE</scope>
    <source>
        <tissue evidence="2">Spear leaf of Hainan Tall coconut</tissue>
    </source>
</reference>
<dbReference type="EMBL" id="CM017874">
    <property type="protein sequence ID" value="KAG1334596.1"/>
    <property type="molecule type" value="Genomic_DNA"/>
</dbReference>
<reference evidence="2" key="1">
    <citation type="journal article" date="2017" name="Gigascience">
        <title>The genome draft of coconut (Cocos nucifera).</title>
        <authorList>
            <person name="Xiao Y."/>
            <person name="Xu P."/>
            <person name="Fan H."/>
            <person name="Baudouin L."/>
            <person name="Xia W."/>
            <person name="Bocs S."/>
            <person name="Xu J."/>
            <person name="Li Q."/>
            <person name="Guo A."/>
            <person name="Zhou L."/>
            <person name="Li J."/>
            <person name="Wu Y."/>
            <person name="Ma Z."/>
            <person name="Armero A."/>
            <person name="Issali A.E."/>
            <person name="Liu N."/>
            <person name="Peng M."/>
            <person name="Yang Y."/>
        </authorList>
    </citation>
    <scope>NUCLEOTIDE SEQUENCE</scope>
    <source>
        <tissue evidence="2">Spear leaf of Hainan Tall coconut</tissue>
    </source>
</reference>
<dbReference type="AlphaFoldDB" id="A0A8K0I3B9"/>
<accession>A0A8K0I3B9</accession>
<name>A0A8K0I3B9_COCNU</name>
<comment type="caution">
    <text evidence="2">The sequence shown here is derived from an EMBL/GenBank/DDBJ whole genome shotgun (WGS) entry which is preliminary data.</text>
</comment>
<proteinExistence type="predicted"/>
<organism evidence="2 3">
    <name type="scientific">Cocos nucifera</name>
    <name type="common">Coconut palm</name>
    <dbReference type="NCBI Taxonomy" id="13894"/>
    <lineage>
        <taxon>Eukaryota</taxon>
        <taxon>Viridiplantae</taxon>
        <taxon>Streptophyta</taxon>
        <taxon>Embryophyta</taxon>
        <taxon>Tracheophyta</taxon>
        <taxon>Spermatophyta</taxon>
        <taxon>Magnoliopsida</taxon>
        <taxon>Liliopsida</taxon>
        <taxon>Arecaceae</taxon>
        <taxon>Arecoideae</taxon>
        <taxon>Cocoseae</taxon>
        <taxon>Attaleinae</taxon>
        <taxon>Cocos</taxon>
    </lineage>
</organism>
<protein>
    <recommendedName>
        <fullName evidence="1">DEAH11/12 second type I KH-domain domain-containing protein</fullName>
    </recommendedName>
</protein>
<evidence type="ECO:0000313" key="2">
    <source>
        <dbReference type="EMBL" id="KAG1334596.1"/>
    </source>
</evidence>
<dbReference type="Pfam" id="PF24641">
    <property type="entry name" value="KH_DEAH11_2nd"/>
    <property type="match status" value="1"/>
</dbReference>
<evidence type="ECO:0000259" key="1">
    <source>
        <dbReference type="Pfam" id="PF24641"/>
    </source>
</evidence>
<feature type="domain" description="DEAH11/12 second type I KH-domain" evidence="1">
    <location>
        <begin position="142"/>
        <end position="174"/>
    </location>
</feature>
<dbReference type="InterPro" id="IPR056247">
    <property type="entry name" value="KH_DEAH11/12_2nd"/>
</dbReference>
<sequence length="181" mass="19853">MGMVIRWPGVVLVLGTRGGGQTRRRIEGRRVDAGDDDEPTVHDQTLKNIILKSHVENVAIYSGCDQLGYEVALMGQHVQLLPSSSLQMEEREGMDKWGKITLLSPEAAENATAKLNEVCPIVSANATKTIADLWRPLERLMKGKTISHPSLTPAVLQLLLSGDGVKLLKAVEQKVWNLHSV</sequence>